<keyword evidence="1" id="KW-1133">Transmembrane helix</keyword>
<gene>
    <name evidence="2" type="ORF">A2W59_00595</name>
</gene>
<organism evidence="2 3">
    <name type="scientific">Candidatus Terrybacteria bacterium RIFCSPHIGHO2_02_41_19</name>
    <dbReference type="NCBI Taxonomy" id="1802364"/>
    <lineage>
        <taxon>Bacteria</taxon>
        <taxon>Candidatus Terryibacteriota</taxon>
    </lineage>
</organism>
<sequence length="254" mass="28056">MSISWAAKKQLTYFLFVLFAIAGLIVAVWLNITAPSCADGKQNQNEKGIDCGGQCSKECLGEIKNLTVLWSKSLKVSRGGYDAVALVENRNLFLSAQSVKYQFKFYDDRNILIASRNGEIFVNPGRKVAIFESNVDVGARKPAKVFLEFQRNINWEIYKGENLGLVVTKKEYQNDPKPSISATLENKTLADVKGIYAVAIIYADDGNAIAASATKIGEIKGGASADIFFTWPEKFEEGYSRDEIYLSAQSVSSF</sequence>
<proteinExistence type="predicted"/>
<reference evidence="2 3" key="1">
    <citation type="journal article" date="2016" name="Nat. Commun.">
        <title>Thousands of microbial genomes shed light on interconnected biogeochemical processes in an aquifer system.</title>
        <authorList>
            <person name="Anantharaman K."/>
            <person name="Brown C.T."/>
            <person name="Hug L.A."/>
            <person name="Sharon I."/>
            <person name="Castelle C.J."/>
            <person name="Probst A.J."/>
            <person name="Thomas B.C."/>
            <person name="Singh A."/>
            <person name="Wilkins M.J."/>
            <person name="Karaoz U."/>
            <person name="Brodie E.L."/>
            <person name="Williams K.H."/>
            <person name="Hubbard S.S."/>
            <person name="Banfield J.F."/>
        </authorList>
    </citation>
    <scope>NUCLEOTIDE SEQUENCE [LARGE SCALE GENOMIC DNA]</scope>
</reference>
<accession>A0A1G2PMS7</accession>
<protein>
    <submittedName>
        <fullName evidence="2">Uncharacterized protein</fullName>
    </submittedName>
</protein>
<keyword evidence="1" id="KW-0472">Membrane</keyword>
<keyword evidence="1" id="KW-0812">Transmembrane</keyword>
<dbReference type="EMBL" id="MHSU01000031">
    <property type="protein sequence ID" value="OHA49563.1"/>
    <property type="molecule type" value="Genomic_DNA"/>
</dbReference>
<comment type="caution">
    <text evidence="2">The sequence shown here is derived from an EMBL/GenBank/DDBJ whole genome shotgun (WGS) entry which is preliminary data.</text>
</comment>
<evidence type="ECO:0000313" key="3">
    <source>
        <dbReference type="Proteomes" id="UP000178646"/>
    </source>
</evidence>
<name>A0A1G2PMS7_9BACT</name>
<dbReference type="Proteomes" id="UP000178646">
    <property type="component" value="Unassembled WGS sequence"/>
</dbReference>
<evidence type="ECO:0000313" key="2">
    <source>
        <dbReference type="EMBL" id="OHA49563.1"/>
    </source>
</evidence>
<feature type="transmembrane region" description="Helical" evidence="1">
    <location>
        <begin position="12"/>
        <end position="32"/>
    </location>
</feature>
<evidence type="ECO:0000256" key="1">
    <source>
        <dbReference type="SAM" id="Phobius"/>
    </source>
</evidence>
<dbReference type="AlphaFoldDB" id="A0A1G2PMS7"/>